<keyword evidence="1" id="KW-0812">Transmembrane</keyword>
<dbReference type="EMBL" id="JAVRAF010000001">
    <property type="protein sequence ID" value="MDX8301962.1"/>
    <property type="molecule type" value="Genomic_DNA"/>
</dbReference>
<feature type="transmembrane region" description="Helical" evidence="1">
    <location>
        <begin position="12"/>
        <end position="33"/>
    </location>
</feature>
<organism evidence="2">
    <name type="scientific">Agrobacterium rosae</name>
    <dbReference type="NCBI Taxonomy" id="1972867"/>
    <lineage>
        <taxon>Bacteria</taxon>
        <taxon>Pseudomonadati</taxon>
        <taxon>Pseudomonadota</taxon>
        <taxon>Alphaproteobacteria</taxon>
        <taxon>Hyphomicrobiales</taxon>
        <taxon>Rhizobiaceae</taxon>
        <taxon>Rhizobium/Agrobacterium group</taxon>
        <taxon>Agrobacterium</taxon>
    </lineage>
</organism>
<protein>
    <recommendedName>
        <fullName evidence="3">MAPEG family protein</fullName>
    </recommendedName>
</protein>
<evidence type="ECO:0000313" key="2">
    <source>
        <dbReference type="EMBL" id="MDX8301962.1"/>
    </source>
</evidence>
<evidence type="ECO:0000256" key="1">
    <source>
        <dbReference type="SAM" id="Phobius"/>
    </source>
</evidence>
<comment type="caution">
    <text evidence="2">The sequence shown here is derived from an EMBL/GenBank/DDBJ whole genome shotgun (WGS) entry which is preliminary data.</text>
</comment>
<reference evidence="2" key="1">
    <citation type="journal article" date="2023" name="Phytobiomes J">
        <title>Deciphering the key players within the bacterial microbiota associated with aerial crown gall tumors on rhododendron: Insights into the gallobiome.</title>
        <authorList>
            <person name="Kuzmanovic N."/>
            <person name="Nesme J."/>
            <person name="Wolf J."/>
            <person name="Neumann-Schaal M."/>
            <person name="Petersen J."/>
            <person name="Fernandez-Gnecco G."/>
            <person name="Sproeer C."/>
            <person name="Bunk B."/>
            <person name="Overmann J."/>
            <person name="Sorensen S.J."/>
            <person name="Idczak E."/>
            <person name="Smalla K."/>
        </authorList>
    </citation>
    <scope>NUCLEOTIDE SEQUENCE</scope>
    <source>
        <strain evidence="2">Rho-11.1</strain>
    </source>
</reference>
<keyword evidence="1" id="KW-0472">Membrane</keyword>
<feature type="transmembrane region" description="Helical" evidence="1">
    <location>
        <begin position="161"/>
        <end position="178"/>
    </location>
</feature>
<proteinExistence type="predicted"/>
<evidence type="ECO:0008006" key="3">
    <source>
        <dbReference type="Google" id="ProtNLM"/>
    </source>
</evidence>
<dbReference type="AlphaFoldDB" id="A0AAW9FBW3"/>
<dbReference type="RefSeq" id="WP_146051352.1">
    <property type="nucleotide sequence ID" value="NZ_CP192781.1"/>
</dbReference>
<sequence length="179" mass="19977">MSADISRSLKQYTFKFGTIASASLGIVLGLAVFGARLTFSDYAEFWFLITICLSAAFIMGLIADHLFGRLINVRIFPKFGSAIKKVRLSVEHRFKGDRTDEEYRRVENGIFVPIGLLVLVAMLFVVGAWTVEALITLLFLWLARNVFITFNASTKYGVGGLVGWTFTGFFLALLFGFFS</sequence>
<gene>
    <name evidence="2" type="ORF">RMR22_06880</name>
</gene>
<keyword evidence="1" id="KW-1133">Transmembrane helix</keyword>
<feature type="transmembrane region" description="Helical" evidence="1">
    <location>
        <begin position="45"/>
        <end position="67"/>
    </location>
</feature>
<feature type="transmembrane region" description="Helical" evidence="1">
    <location>
        <begin position="114"/>
        <end position="141"/>
    </location>
</feature>
<name>A0AAW9FBW3_9HYPH</name>
<accession>A0AAW9FBW3</accession>